<name>A0ABV9MIY1_9MICC</name>
<organism evidence="1 2">
    <name type="scientific">Glutamicibacter bergerei</name>
    <dbReference type="NCBI Taxonomy" id="256702"/>
    <lineage>
        <taxon>Bacteria</taxon>
        <taxon>Bacillati</taxon>
        <taxon>Actinomycetota</taxon>
        <taxon>Actinomycetes</taxon>
        <taxon>Micrococcales</taxon>
        <taxon>Micrococcaceae</taxon>
        <taxon>Glutamicibacter</taxon>
    </lineage>
</organism>
<evidence type="ECO:0000313" key="2">
    <source>
        <dbReference type="Proteomes" id="UP001595884"/>
    </source>
</evidence>
<reference evidence="2" key="1">
    <citation type="journal article" date="2019" name="Int. J. Syst. Evol. Microbiol.">
        <title>The Global Catalogue of Microorganisms (GCM) 10K type strain sequencing project: providing services to taxonomists for standard genome sequencing and annotation.</title>
        <authorList>
            <consortium name="The Broad Institute Genomics Platform"/>
            <consortium name="The Broad Institute Genome Sequencing Center for Infectious Disease"/>
            <person name="Wu L."/>
            <person name="Ma J."/>
        </authorList>
    </citation>
    <scope>NUCLEOTIDE SEQUENCE [LARGE SCALE GENOMIC DNA]</scope>
    <source>
        <strain evidence="2">CGMCC 1.12849</strain>
    </source>
</reference>
<accession>A0ABV9MIY1</accession>
<dbReference type="EMBL" id="JBHSHE010000028">
    <property type="protein sequence ID" value="MFC4715897.1"/>
    <property type="molecule type" value="Genomic_DNA"/>
</dbReference>
<sequence length="50" mass="5264">MSASTAEKYGDPALANIALEARVLIGLAFGSPIKISSLKVVRQDSAWTDT</sequence>
<gene>
    <name evidence="1" type="ORF">ACFO7V_07050</name>
</gene>
<proteinExistence type="predicted"/>
<protein>
    <submittedName>
        <fullName evidence="1">Uncharacterized protein</fullName>
    </submittedName>
</protein>
<keyword evidence="2" id="KW-1185">Reference proteome</keyword>
<evidence type="ECO:0000313" key="1">
    <source>
        <dbReference type="EMBL" id="MFC4715897.1"/>
    </source>
</evidence>
<dbReference type="Proteomes" id="UP001595884">
    <property type="component" value="Unassembled WGS sequence"/>
</dbReference>
<comment type="caution">
    <text evidence="1">The sequence shown here is derived from an EMBL/GenBank/DDBJ whole genome shotgun (WGS) entry which is preliminary data.</text>
</comment>